<keyword evidence="1" id="KW-1133">Transmembrane helix</keyword>
<dbReference type="Proteomes" id="UP000777661">
    <property type="component" value="Unassembled WGS sequence"/>
</dbReference>
<comment type="caution">
    <text evidence="2">The sequence shown here is derived from an EMBL/GenBank/DDBJ whole genome shotgun (WGS) entry which is preliminary data.</text>
</comment>
<accession>A0ABS7REJ2</accession>
<protein>
    <submittedName>
        <fullName evidence="2">Uncharacterized protein</fullName>
    </submittedName>
</protein>
<name>A0ABS7REJ2_9HYPH</name>
<evidence type="ECO:0000313" key="2">
    <source>
        <dbReference type="EMBL" id="MBY8918820.1"/>
    </source>
</evidence>
<feature type="transmembrane region" description="Helical" evidence="1">
    <location>
        <begin position="6"/>
        <end position="29"/>
    </location>
</feature>
<proteinExistence type="predicted"/>
<sequence length="61" mass="6498">MPIFDPVLTAVFASIMFTTTIVATAENFASGDNPWPCMRKGFASGALAGVLAVFFKIWLGV</sequence>
<feature type="transmembrane region" description="Helical" evidence="1">
    <location>
        <begin position="41"/>
        <end position="59"/>
    </location>
</feature>
<dbReference type="RefSeq" id="WP_223004309.1">
    <property type="nucleotide sequence ID" value="NZ_JAHSQO010000007.1"/>
</dbReference>
<gene>
    <name evidence="2" type="ORF">KVG22_19620</name>
</gene>
<keyword evidence="1" id="KW-0812">Transmembrane</keyword>
<reference evidence="2 3" key="1">
    <citation type="submission" date="2021-06" db="EMBL/GenBank/DDBJ databases">
        <title>Nitratireductor porphyridii sp. nov., isolated from a small marine red alga, Porphyridium purpureum in South Korea.</title>
        <authorList>
            <person name="Kim K.H."/>
            <person name="Kristyanto S."/>
            <person name="Jeon C.O."/>
        </authorList>
    </citation>
    <scope>NUCLEOTIDE SEQUENCE [LARGE SCALE GENOMIC DNA]</scope>
    <source>
        <strain evidence="2 3">R6</strain>
    </source>
</reference>
<dbReference type="EMBL" id="JAHSQO010000007">
    <property type="protein sequence ID" value="MBY8918820.1"/>
    <property type="molecule type" value="Genomic_DNA"/>
</dbReference>
<keyword evidence="3" id="KW-1185">Reference proteome</keyword>
<keyword evidence="1" id="KW-0472">Membrane</keyword>
<evidence type="ECO:0000313" key="3">
    <source>
        <dbReference type="Proteomes" id="UP000777661"/>
    </source>
</evidence>
<evidence type="ECO:0000256" key="1">
    <source>
        <dbReference type="SAM" id="Phobius"/>
    </source>
</evidence>
<organism evidence="2 3">
    <name type="scientific">Nitratireductor rhodophyticola</name>
    <dbReference type="NCBI Taxonomy" id="2854036"/>
    <lineage>
        <taxon>Bacteria</taxon>
        <taxon>Pseudomonadati</taxon>
        <taxon>Pseudomonadota</taxon>
        <taxon>Alphaproteobacteria</taxon>
        <taxon>Hyphomicrobiales</taxon>
        <taxon>Phyllobacteriaceae</taxon>
        <taxon>Nitratireductor</taxon>
    </lineage>
</organism>